<evidence type="ECO:0000313" key="4">
    <source>
        <dbReference type="Proteomes" id="UP000053317"/>
    </source>
</evidence>
<dbReference type="OrthoDB" id="10263155at2759"/>
<protein>
    <recommendedName>
        <fullName evidence="2">MJ1316 RNA cyclic group end recognition domain-containing protein</fullName>
    </recommendedName>
</protein>
<organism evidence="3 4">
    <name type="scientific">Phaeomoniella chlamydospora</name>
    <name type="common">Phaeoacremonium chlamydosporum</name>
    <dbReference type="NCBI Taxonomy" id="158046"/>
    <lineage>
        <taxon>Eukaryota</taxon>
        <taxon>Fungi</taxon>
        <taxon>Dikarya</taxon>
        <taxon>Ascomycota</taxon>
        <taxon>Pezizomycotina</taxon>
        <taxon>Eurotiomycetes</taxon>
        <taxon>Chaetothyriomycetidae</taxon>
        <taxon>Phaeomoniellales</taxon>
        <taxon>Phaeomoniellaceae</taxon>
        <taxon>Phaeomoniella</taxon>
    </lineage>
</organism>
<feature type="region of interest" description="Disordered" evidence="1">
    <location>
        <begin position="199"/>
        <end position="238"/>
    </location>
</feature>
<proteinExistence type="predicted"/>
<reference evidence="3 4" key="2">
    <citation type="submission" date="2015-05" db="EMBL/GenBank/DDBJ databases">
        <authorList>
            <person name="Morales-Cruz A."/>
            <person name="Amrine K.C."/>
            <person name="Cantu D."/>
        </authorList>
    </citation>
    <scope>NUCLEOTIDE SEQUENCE [LARGE SCALE GENOMIC DNA]</scope>
    <source>
        <strain evidence="3">UCRPC4</strain>
    </source>
</reference>
<feature type="region of interest" description="Disordered" evidence="1">
    <location>
        <begin position="1"/>
        <end position="109"/>
    </location>
</feature>
<evidence type="ECO:0000313" key="3">
    <source>
        <dbReference type="EMBL" id="KKY27962.1"/>
    </source>
</evidence>
<keyword evidence="4" id="KW-1185">Reference proteome</keyword>
<feature type="domain" description="MJ1316 RNA cyclic group end recognition" evidence="2">
    <location>
        <begin position="150"/>
        <end position="196"/>
    </location>
</feature>
<comment type="caution">
    <text evidence="3">The sequence shown here is derived from an EMBL/GenBank/DDBJ whole genome shotgun (WGS) entry which is preliminary data.</text>
</comment>
<dbReference type="EMBL" id="LCWF01000019">
    <property type="protein sequence ID" value="KKY27962.1"/>
    <property type="molecule type" value="Genomic_DNA"/>
</dbReference>
<feature type="compositionally biased region" description="Polar residues" evidence="1">
    <location>
        <begin position="29"/>
        <end position="45"/>
    </location>
</feature>
<dbReference type="AlphaFoldDB" id="A0A0G2EZE7"/>
<reference evidence="3 4" key="1">
    <citation type="submission" date="2015-05" db="EMBL/GenBank/DDBJ databases">
        <title>Distinctive expansion of gene families associated with plant cell wall degradation and secondary metabolism in the genomes of grapevine trunk pathogens.</title>
        <authorList>
            <person name="Lawrence D.P."/>
            <person name="Travadon R."/>
            <person name="Rolshausen P.E."/>
            <person name="Baumgartner K."/>
        </authorList>
    </citation>
    <scope>NUCLEOTIDE SEQUENCE [LARGE SCALE GENOMIC DNA]</scope>
    <source>
        <strain evidence="3">UCRPC4</strain>
    </source>
</reference>
<evidence type="ECO:0000259" key="2">
    <source>
        <dbReference type="Pfam" id="PF04457"/>
    </source>
</evidence>
<accession>A0A0G2EZE7</accession>
<sequence>MANNRTNAPIPTGGTRHVIMTAAPKDQDSAASQQPVRKTTMTQPHPKQCRRRRVLQEDPFPVISTTETAQIPTEDFLTAFPPPPPRSTLPIPVERPSDPSTVGPKSPHPLRPIQDILNRIAWDTNINQKAKVDTLESLDDSADSNGDRECTYTLGYIDRFSGIQEISLSDWMERRREGTEGEYWVPLHRVMWVRRQLVGSTDEEEEDAQEETVSKDPEGRTQKGESEENDEASSRGVEVIWDRRERIDKVFGSGNTRLNSSTSMEHVNRTLRMEGVSRGVRGTHENDVQQPLRKPS</sequence>
<feature type="compositionally biased region" description="Polar residues" evidence="1">
    <location>
        <begin position="253"/>
        <end position="265"/>
    </location>
</feature>
<feature type="compositionally biased region" description="Basic and acidic residues" evidence="1">
    <location>
        <begin position="212"/>
        <end position="226"/>
    </location>
</feature>
<dbReference type="Pfam" id="PF04457">
    <property type="entry name" value="MJ1316"/>
    <property type="match status" value="1"/>
</dbReference>
<evidence type="ECO:0000256" key="1">
    <source>
        <dbReference type="SAM" id="MobiDB-lite"/>
    </source>
</evidence>
<feature type="compositionally biased region" description="Acidic residues" evidence="1">
    <location>
        <begin position="201"/>
        <end position="210"/>
    </location>
</feature>
<dbReference type="Proteomes" id="UP000053317">
    <property type="component" value="Unassembled WGS sequence"/>
</dbReference>
<name>A0A0G2EZE7_PHACM</name>
<feature type="region of interest" description="Disordered" evidence="1">
    <location>
        <begin position="251"/>
        <end position="296"/>
    </location>
</feature>
<dbReference type="InterPro" id="IPR040459">
    <property type="entry name" value="MJ1316"/>
</dbReference>
<gene>
    <name evidence="3" type="ORF">UCRPC4_g00807</name>
</gene>